<feature type="non-terminal residue" evidence="2">
    <location>
        <position position="33"/>
    </location>
</feature>
<sequence length="33" mass="3392">MGRIMPEQEDRISPAMVIIPVGLGIASVVGLAA</sequence>
<evidence type="ECO:0000256" key="1">
    <source>
        <dbReference type="SAM" id="Phobius"/>
    </source>
</evidence>
<keyword evidence="1" id="KW-0472">Membrane</keyword>
<keyword evidence="1" id="KW-0812">Transmembrane</keyword>
<dbReference type="AlphaFoldDB" id="X1W361"/>
<accession>X1W361</accession>
<gene>
    <name evidence="2" type="ORF">S12H4_56260</name>
</gene>
<protein>
    <submittedName>
        <fullName evidence="2">Uncharacterized protein</fullName>
    </submittedName>
</protein>
<feature type="transmembrane region" description="Helical" evidence="1">
    <location>
        <begin position="12"/>
        <end position="32"/>
    </location>
</feature>
<name>X1W361_9ZZZZ</name>
<comment type="caution">
    <text evidence="2">The sequence shown here is derived from an EMBL/GenBank/DDBJ whole genome shotgun (WGS) entry which is preliminary data.</text>
</comment>
<organism evidence="2">
    <name type="scientific">marine sediment metagenome</name>
    <dbReference type="NCBI Taxonomy" id="412755"/>
    <lineage>
        <taxon>unclassified sequences</taxon>
        <taxon>metagenomes</taxon>
        <taxon>ecological metagenomes</taxon>
    </lineage>
</organism>
<dbReference type="EMBL" id="BARW01036201">
    <property type="protein sequence ID" value="GAJ24895.1"/>
    <property type="molecule type" value="Genomic_DNA"/>
</dbReference>
<evidence type="ECO:0000313" key="2">
    <source>
        <dbReference type="EMBL" id="GAJ24895.1"/>
    </source>
</evidence>
<reference evidence="2" key="1">
    <citation type="journal article" date="2014" name="Front. Microbiol.">
        <title>High frequency of phylogenetically diverse reductive dehalogenase-homologous genes in deep subseafloor sedimentary metagenomes.</title>
        <authorList>
            <person name="Kawai M."/>
            <person name="Futagami T."/>
            <person name="Toyoda A."/>
            <person name="Takaki Y."/>
            <person name="Nishi S."/>
            <person name="Hori S."/>
            <person name="Arai W."/>
            <person name="Tsubouchi T."/>
            <person name="Morono Y."/>
            <person name="Uchiyama I."/>
            <person name="Ito T."/>
            <person name="Fujiyama A."/>
            <person name="Inagaki F."/>
            <person name="Takami H."/>
        </authorList>
    </citation>
    <scope>NUCLEOTIDE SEQUENCE</scope>
    <source>
        <strain evidence="2">Expedition CK06-06</strain>
    </source>
</reference>
<proteinExistence type="predicted"/>
<keyword evidence="1" id="KW-1133">Transmembrane helix</keyword>